<dbReference type="OMA" id="MSICFRW"/>
<evidence type="ECO:0000256" key="1">
    <source>
        <dbReference type="ARBA" id="ARBA00022741"/>
    </source>
</evidence>
<dbReference type="PANTHER" id="PTHR34784">
    <property type="entry name" value="50S RIBOSOMAL PROTEIN L34"/>
    <property type="match status" value="1"/>
</dbReference>
<organism evidence="3 4">
    <name type="scientific">Diacronema lutheri</name>
    <name type="common">Unicellular marine alga</name>
    <name type="synonym">Monochrysis lutheri</name>
    <dbReference type="NCBI Taxonomy" id="2081491"/>
    <lineage>
        <taxon>Eukaryota</taxon>
        <taxon>Haptista</taxon>
        <taxon>Haptophyta</taxon>
        <taxon>Pavlovophyceae</taxon>
        <taxon>Pavlovales</taxon>
        <taxon>Pavlovaceae</taxon>
        <taxon>Diacronema</taxon>
    </lineage>
</organism>
<dbReference type="AlphaFoldDB" id="A0A8J5X5D8"/>
<dbReference type="InterPro" id="IPR037103">
    <property type="entry name" value="Tubulin/FtsZ-like_C"/>
</dbReference>
<dbReference type="Pfam" id="PF09585">
    <property type="entry name" value="Lin0512_fam"/>
    <property type="match status" value="1"/>
</dbReference>
<keyword evidence="1" id="KW-0547">Nucleotide-binding</keyword>
<sequence length="199" mass="21227">MALWLRCARPRAAPLLRVRAPRRRLCDTNALDKASSKSWSAEWQAIGLGATRADASTGPLNRLLFVQLGFGCDQHGDRSKGSTKAAVRAVRNAIEFNSIPGAVFAIPGGRSNMLVHVKLGVPSEAPAVDVDEVAKVFPYGRLLPIEIVHGGLAFGCGRVVPELGDEDDTALVVVAAVSIGYHDLAEGNKPKAWDTRDGH</sequence>
<dbReference type="PANTHER" id="PTHR34784:SF1">
    <property type="entry name" value="50S RIBOSOMAL PROTEIN L34"/>
    <property type="match status" value="1"/>
</dbReference>
<gene>
    <name evidence="3" type="ORF">KFE25_014361</name>
</gene>
<dbReference type="NCBIfam" id="TIGR02058">
    <property type="entry name" value="lin0512_fam"/>
    <property type="match status" value="1"/>
</dbReference>
<comment type="caution">
    <text evidence="3">The sequence shown here is derived from an EMBL/GenBank/DDBJ whole genome shotgun (WGS) entry which is preliminary data.</text>
</comment>
<accession>A0A8J5X5D8</accession>
<dbReference type="Proteomes" id="UP000751190">
    <property type="component" value="Unassembled WGS sequence"/>
</dbReference>
<evidence type="ECO:0000313" key="4">
    <source>
        <dbReference type="Proteomes" id="UP000751190"/>
    </source>
</evidence>
<evidence type="ECO:0000313" key="3">
    <source>
        <dbReference type="EMBL" id="KAG8459798.1"/>
    </source>
</evidence>
<protein>
    <submittedName>
        <fullName evidence="3">Uncharacterized protein</fullName>
    </submittedName>
</protein>
<keyword evidence="2" id="KW-0342">GTP-binding</keyword>
<dbReference type="Gene3D" id="3.30.1330.20">
    <property type="entry name" value="Tubulin/FtsZ, C-terminal domain"/>
    <property type="match status" value="1"/>
</dbReference>
<evidence type="ECO:0000256" key="2">
    <source>
        <dbReference type="ARBA" id="ARBA00023134"/>
    </source>
</evidence>
<reference evidence="3" key="1">
    <citation type="submission" date="2021-05" db="EMBL/GenBank/DDBJ databases">
        <title>The genome of the haptophyte Pavlova lutheri (Diacronema luteri, Pavlovales) - a model for lipid biosynthesis in eukaryotic algae.</title>
        <authorList>
            <person name="Hulatt C.J."/>
            <person name="Posewitz M.C."/>
        </authorList>
    </citation>
    <scope>NUCLEOTIDE SEQUENCE</scope>
    <source>
        <strain evidence="3">NIVA-4/92</strain>
    </source>
</reference>
<dbReference type="OrthoDB" id="193238at2759"/>
<dbReference type="GO" id="GO:0005525">
    <property type="term" value="F:GTP binding"/>
    <property type="evidence" value="ECO:0007669"/>
    <property type="project" value="UniProtKB-KW"/>
</dbReference>
<keyword evidence="4" id="KW-1185">Reference proteome</keyword>
<name>A0A8J5X5D8_DIALT</name>
<dbReference type="InterPro" id="IPR011719">
    <property type="entry name" value="CHP02058"/>
</dbReference>
<dbReference type="EMBL" id="JAGTXO010000037">
    <property type="protein sequence ID" value="KAG8459798.1"/>
    <property type="molecule type" value="Genomic_DNA"/>
</dbReference>
<proteinExistence type="predicted"/>